<proteinExistence type="predicted"/>
<gene>
    <name evidence="1" type="ORF">QN277_019729</name>
</gene>
<evidence type="ECO:0000313" key="2">
    <source>
        <dbReference type="Proteomes" id="UP001293593"/>
    </source>
</evidence>
<sequence length="102" mass="10822">MVGGSGEKPVCRHPCVSNLIHSRLGRFSSPVLLSSRRRESQLASLSESSSHCPVLSPSAVEDSRLCSLSDSPSHQLTILELSLPRRGGASADQSSDLHTVSV</sequence>
<evidence type="ECO:0000313" key="1">
    <source>
        <dbReference type="EMBL" id="KAK4270966.1"/>
    </source>
</evidence>
<comment type="caution">
    <text evidence="1">The sequence shown here is derived from an EMBL/GenBank/DDBJ whole genome shotgun (WGS) entry which is preliminary data.</text>
</comment>
<organism evidence="1 2">
    <name type="scientific">Acacia crassicarpa</name>
    <name type="common">northern wattle</name>
    <dbReference type="NCBI Taxonomy" id="499986"/>
    <lineage>
        <taxon>Eukaryota</taxon>
        <taxon>Viridiplantae</taxon>
        <taxon>Streptophyta</taxon>
        <taxon>Embryophyta</taxon>
        <taxon>Tracheophyta</taxon>
        <taxon>Spermatophyta</taxon>
        <taxon>Magnoliopsida</taxon>
        <taxon>eudicotyledons</taxon>
        <taxon>Gunneridae</taxon>
        <taxon>Pentapetalae</taxon>
        <taxon>rosids</taxon>
        <taxon>fabids</taxon>
        <taxon>Fabales</taxon>
        <taxon>Fabaceae</taxon>
        <taxon>Caesalpinioideae</taxon>
        <taxon>mimosoid clade</taxon>
        <taxon>Acacieae</taxon>
        <taxon>Acacia</taxon>
    </lineage>
</organism>
<protein>
    <submittedName>
        <fullName evidence="1">Uncharacterized protein</fullName>
    </submittedName>
</protein>
<dbReference type="Proteomes" id="UP001293593">
    <property type="component" value="Unassembled WGS sequence"/>
</dbReference>
<dbReference type="AlphaFoldDB" id="A0AAE1JIA1"/>
<name>A0AAE1JIA1_9FABA</name>
<reference evidence="1" key="1">
    <citation type="submission" date="2023-10" db="EMBL/GenBank/DDBJ databases">
        <title>Chromosome-level genome of the transformable northern wattle, Acacia crassicarpa.</title>
        <authorList>
            <person name="Massaro I."/>
            <person name="Sinha N.R."/>
            <person name="Poethig S."/>
            <person name="Leichty A.R."/>
        </authorList>
    </citation>
    <scope>NUCLEOTIDE SEQUENCE</scope>
    <source>
        <strain evidence="1">Acra3RX</strain>
        <tissue evidence="1">Leaf</tissue>
    </source>
</reference>
<dbReference type="EMBL" id="JAWXYG010000005">
    <property type="protein sequence ID" value="KAK4270966.1"/>
    <property type="molecule type" value="Genomic_DNA"/>
</dbReference>
<accession>A0AAE1JIA1</accession>
<keyword evidence="2" id="KW-1185">Reference proteome</keyword>